<keyword evidence="3 5" id="KW-0645">Protease</keyword>
<evidence type="ECO:0000313" key="6">
    <source>
        <dbReference type="EMBL" id="EFC45176.1"/>
    </source>
</evidence>
<proteinExistence type="inferred from homology"/>
<reference evidence="6 7" key="1">
    <citation type="journal article" date="2010" name="Cell">
        <title>The genome of Naegleria gruberi illuminates early eukaryotic versatility.</title>
        <authorList>
            <person name="Fritz-Laylin L.K."/>
            <person name="Prochnik S.E."/>
            <person name="Ginger M.L."/>
            <person name="Dacks J.B."/>
            <person name="Carpenter M.L."/>
            <person name="Field M.C."/>
            <person name="Kuo A."/>
            <person name="Paredez A."/>
            <person name="Chapman J."/>
            <person name="Pham J."/>
            <person name="Shu S."/>
            <person name="Neupane R."/>
            <person name="Cipriano M."/>
            <person name="Mancuso J."/>
            <person name="Tu H."/>
            <person name="Salamov A."/>
            <person name="Lindquist E."/>
            <person name="Shapiro H."/>
            <person name="Lucas S."/>
            <person name="Grigoriev I.V."/>
            <person name="Cande W.Z."/>
            <person name="Fulton C."/>
            <person name="Rokhsar D.S."/>
            <person name="Dawson S.C."/>
        </authorList>
    </citation>
    <scope>NUCLEOTIDE SEQUENCE [LARGE SCALE GENOMIC DNA]</scope>
    <source>
        <strain evidence="6 7">NEG-M</strain>
    </source>
</reference>
<dbReference type="FunFam" id="3.40.50.1820:FF:000335">
    <property type="entry name" value="Carboxypeptidase"/>
    <property type="match status" value="1"/>
</dbReference>
<dbReference type="OrthoDB" id="443318at2759"/>
<dbReference type="GO" id="GO:0031647">
    <property type="term" value="P:regulation of protein stability"/>
    <property type="evidence" value="ECO:0007669"/>
    <property type="project" value="UniProtKB-ARBA"/>
</dbReference>
<dbReference type="RefSeq" id="XP_002677920.1">
    <property type="nucleotide sequence ID" value="XM_002677874.1"/>
</dbReference>
<dbReference type="VEuPathDB" id="AmoebaDB:NAEGRDRAFT_79529"/>
<accession>D2VD60</accession>
<keyword evidence="7" id="KW-1185">Reference proteome</keyword>
<dbReference type="EC" id="3.4.16.-" evidence="5"/>
<dbReference type="Gene3D" id="3.40.50.1820">
    <property type="entry name" value="alpha/beta hydrolase"/>
    <property type="match status" value="1"/>
</dbReference>
<evidence type="ECO:0000256" key="5">
    <source>
        <dbReference type="RuleBase" id="RU361156"/>
    </source>
</evidence>
<evidence type="ECO:0000256" key="4">
    <source>
        <dbReference type="ARBA" id="ARBA00022801"/>
    </source>
</evidence>
<dbReference type="InterPro" id="IPR029058">
    <property type="entry name" value="AB_hydrolase_fold"/>
</dbReference>
<dbReference type="PANTHER" id="PTHR11802">
    <property type="entry name" value="SERINE PROTEASE FAMILY S10 SERINE CARBOXYPEPTIDASE"/>
    <property type="match status" value="1"/>
</dbReference>
<protein>
    <recommendedName>
        <fullName evidence="5">Carboxypeptidase</fullName>
        <ecNumber evidence="5">3.4.16.-</ecNumber>
    </recommendedName>
</protein>
<dbReference type="KEGG" id="ngr:NAEGRDRAFT_79529"/>
<dbReference type="GO" id="GO:0006508">
    <property type="term" value="P:proteolysis"/>
    <property type="evidence" value="ECO:0007669"/>
    <property type="project" value="UniProtKB-KW"/>
</dbReference>
<dbReference type="eggNOG" id="KOG1282">
    <property type="taxonomic scope" value="Eukaryota"/>
</dbReference>
<dbReference type="EMBL" id="GG738864">
    <property type="protein sequence ID" value="EFC45176.1"/>
    <property type="molecule type" value="Genomic_DNA"/>
</dbReference>
<evidence type="ECO:0000256" key="1">
    <source>
        <dbReference type="ARBA" id="ARBA00009431"/>
    </source>
</evidence>
<gene>
    <name evidence="6" type="ORF">NAEGRDRAFT_79529</name>
</gene>
<evidence type="ECO:0000313" key="7">
    <source>
        <dbReference type="Proteomes" id="UP000006671"/>
    </source>
</evidence>
<dbReference type="GeneID" id="8849051"/>
<dbReference type="PROSITE" id="PS00131">
    <property type="entry name" value="CARBOXYPEPT_SER_SER"/>
    <property type="match status" value="1"/>
</dbReference>
<evidence type="ECO:0000256" key="2">
    <source>
        <dbReference type="ARBA" id="ARBA00022645"/>
    </source>
</evidence>
<dbReference type="InterPro" id="IPR033124">
    <property type="entry name" value="Ser_caboxypep_his_AS"/>
</dbReference>
<evidence type="ECO:0000256" key="3">
    <source>
        <dbReference type="ARBA" id="ARBA00022670"/>
    </source>
</evidence>
<feature type="chain" id="PRO_5005126220" description="Carboxypeptidase" evidence="5">
    <location>
        <begin position="26"/>
        <end position="504"/>
    </location>
</feature>
<dbReference type="Proteomes" id="UP000006671">
    <property type="component" value="Unassembled WGS sequence"/>
</dbReference>
<comment type="similarity">
    <text evidence="1 5">Belongs to the peptidase S10 family.</text>
</comment>
<dbReference type="InterPro" id="IPR001563">
    <property type="entry name" value="Peptidase_S10"/>
</dbReference>
<dbReference type="InterPro" id="IPR018202">
    <property type="entry name" value="Ser_caboxypep_ser_AS"/>
</dbReference>
<dbReference type="AlphaFoldDB" id="D2VD60"/>
<dbReference type="PANTHER" id="PTHR11802:SF201">
    <property type="entry name" value="CARBOXYPEPTIDASE"/>
    <property type="match status" value="1"/>
</dbReference>
<dbReference type="SUPFAM" id="SSF53474">
    <property type="entry name" value="alpha/beta-Hydrolases"/>
    <property type="match status" value="1"/>
</dbReference>
<dbReference type="GO" id="GO:1904715">
    <property type="term" value="P:negative regulation of chaperone-mediated autophagy"/>
    <property type="evidence" value="ECO:0007669"/>
    <property type="project" value="UniProtKB-ARBA"/>
</dbReference>
<dbReference type="PROSITE" id="PS00560">
    <property type="entry name" value="CARBOXYPEPT_SER_HIS"/>
    <property type="match status" value="1"/>
</dbReference>
<keyword evidence="2 5" id="KW-0121">Carboxypeptidase</keyword>
<dbReference type="Gene3D" id="3.40.50.12670">
    <property type="match status" value="1"/>
</dbReference>
<keyword evidence="5" id="KW-0732">Signal</keyword>
<dbReference type="PRINTS" id="PR00724">
    <property type="entry name" value="CRBOXYPTASEC"/>
</dbReference>
<keyword evidence="4 5" id="KW-0378">Hydrolase</keyword>
<name>D2VD60_NAEGR</name>
<feature type="signal peptide" evidence="5">
    <location>
        <begin position="1"/>
        <end position="25"/>
    </location>
</feature>
<dbReference type="InParanoid" id="D2VD60"/>
<dbReference type="GO" id="GO:0004185">
    <property type="term" value="F:serine-type carboxypeptidase activity"/>
    <property type="evidence" value="ECO:0007669"/>
    <property type="project" value="UniProtKB-UniRule"/>
</dbReference>
<dbReference type="Pfam" id="PF00450">
    <property type="entry name" value="Peptidase_S10"/>
    <property type="match status" value="1"/>
</dbReference>
<sequence>MKQSLLLVVAVCSVMAMLLSSLAVAQTEKDHLVTTLPGYKDGRTPLPFKSYTGYLLANQTRGHYLFYWFFEAQTNSDTAPLVFWTNGGPGCSSLGGEASEHGFLLVNADGATLRENPYSWNRKANMLYIEQPIGVGFSYSNHTSDYGVVNDVMAASDMANAYRDFIKRFPKFLNRDVYLSGESYGGVYVPTTAAEIIQGNQNGQVPYINLKGILVGNGVTDAEADANSIPPMMKYHSLISIKYYEQGFAACKGDFFNNQNVPACAQFLDQSNNVMGNINPYYIYDSCPWLGITSQKAKISFQEKKFNVLNEQGKKVDVHPLFQMYKHGGWSKRVALQSNSKVRMESDSPCVPNQSIAKYFKRLDVQKALGIQHGTVDPNGWDICTNAINYTQVYPSILPFYTKLLQHIRILVFSGDVDMVVNSYGTQAAIDKLQLQETSSWRTWEHETVTGTVVGGYIRKFGPGGKNGQGLTFITIRGGSHMVPMVKPEAALTYFTKFLDGDCC</sequence>
<organism evidence="7">
    <name type="scientific">Naegleria gruberi</name>
    <name type="common">Amoeba</name>
    <dbReference type="NCBI Taxonomy" id="5762"/>
    <lineage>
        <taxon>Eukaryota</taxon>
        <taxon>Discoba</taxon>
        <taxon>Heterolobosea</taxon>
        <taxon>Tetramitia</taxon>
        <taxon>Eutetramitia</taxon>
        <taxon>Vahlkampfiidae</taxon>
        <taxon>Naegleria</taxon>
    </lineage>
</organism>